<evidence type="ECO:0000313" key="6">
    <source>
        <dbReference type="Proteomes" id="UP001595701"/>
    </source>
</evidence>
<dbReference type="PRINTS" id="PR00410">
    <property type="entry name" value="PHEHYDRXLASE"/>
</dbReference>
<dbReference type="PROSITE" id="PS51384">
    <property type="entry name" value="FAD_FR"/>
    <property type="match status" value="1"/>
</dbReference>
<evidence type="ECO:0000313" key="5">
    <source>
        <dbReference type="EMBL" id="MFC3572385.1"/>
    </source>
</evidence>
<dbReference type="CDD" id="cd06217">
    <property type="entry name" value="FNR_iron_sulfur_binding_3"/>
    <property type="match status" value="1"/>
</dbReference>
<dbReference type="Pfam" id="PF00970">
    <property type="entry name" value="FAD_binding_6"/>
    <property type="match status" value="1"/>
</dbReference>
<dbReference type="Gene3D" id="2.40.30.10">
    <property type="entry name" value="Translation factors"/>
    <property type="match status" value="1"/>
</dbReference>
<name>A0ABV7S8E7_9ACTN</name>
<gene>
    <name evidence="5" type="ORF">ACFOZ0_03600</name>
</gene>
<proteinExistence type="predicted"/>
<keyword evidence="2" id="KW-0479">Metal-binding</keyword>
<keyword evidence="3" id="KW-0411">Iron-sulfur</keyword>
<protein>
    <submittedName>
        <fullName evidence="5">Ferredoxin reductase</fullName>
    </submittedName>
</protein>
<accession>A0ABV7S8E7</accession>
<evidence type="ECO:0000259" key="4">
    <source>
        <dbReference type="PROSITE" id="PS51384"/>
    </source>
</evidence>
<dbReference type="SUPFAM" id="SSF63380">
    <property type="entry name" value="Riboflavin synthase domain-like"/>
    <property type="match status" value="1"/>
</dbReference>
<sequence length="247" mass="26951">MARAAQLGRLTVAIAWRRARLVERRPQTATARSLVLTVPGWPGHLPGQHVDVRLTADDGYQAVRSYSLAAPADADRIELGVQTVPDGEVSPYLADDLPLGADVEVRGPLGNWFVWRTEQTEPVLLVAGGSGVVPLAAMVRAHRRAQSRSPFHLLYSVRTPDEIWYRDHLADGDPRLDVRIVYTRQAPPGSTRAPGRIAPADLEEPTARLEPTSPVYVCGPTGFVEAVGNLLTDMGRDPATIRTERFG</sequence>
<keyword evidence="6" id="KW-1185">Reference proteome</keyword>
<dbReference type="InterPro" id="IPR039261">
    <property type="entry name" value="FNR_nucleotide-bd"/>
</dbReference>
<dbReference type="RefSeq" id="WP_310772394.1">
    <property type="nucleotide sequence ID" value="NZ_JBHRWR010000002.1"/>
</dbReference>
<dbReference type="Pfam" id="PF00175">
    <property type="entry name" value="NAD_binding_1"/>
    <property type="match status" value="1"/>
</dbReference>
<feature type="domain" description="FAD-binding FR-type" evidence="4">
    <location>
        <begin position="14"/>
        <end position="115"/>
    </location>
</feature>
<keyword evidence="2" id="KW-0001">2Fe-2S</keyword>
<dbReference type="EMBL" id="JBHRWR010000002">
    <property type="protein sequence ID" value="MFC3572385.1"/>
    <property type="molecule type" value="Genomic_DNA"/>
</dbReference>
<organism evidence="5 6">
    <name type="scientific">Streptomyces yaanensis</name>
    <dbReference type="NCBI Taxonomy" id="1142239"/>
    <lineage>
        <taxon>Bacteria</taxon>
        <taxon>Bacillati</taxon>
        <taxon>Actinomycetota</taxon>
        <taxon>Actinomycetes</taxon>
        <taxon>Kitasatosporales</taxon>
        <taxon>Streptomycetaceae</taxon>
        <taxon>Streptomyces</taxon>
    </lineage>
</organism>
<dbReference type="InterPro" id="IPR017927">
    <property type="entry name" value="FAD-bd_FR_type"/>
</dbReference>
<evidence type="ECO:0000256" key="3">
    <source>
        <dbReference type="ARBA" id="ARBA00023014"/>
    </source>
</evidence>
<dbReference type="Proteomes" id="UP001595701">
    <property type="component" value="Unassembled WGS sequence"/>
</dbReference>
<dbReference type="InterPro" id="IPR001433">
    <property type="entry name" value="OxRdtase_FAD/NAD-bd"/>
</dbReference>
<comment type="cofactor">
    <cofactor evidence="1">
        <name>FAD</name>
        <dbReference type="ChEBI" id="CHEBI:57692"/>
    </cofactor>
</comment>
<comment type="caution">
    <text evidence="5">The sequence shown here is derived from an EMBL/GenBank/DDBJ whole genome shotgun (WGS) entry which is preliminary data.</text>
</comment>
<dbReference type="InterPro" id="IPR017938">
    <property type="entry name" value="Riboflavin_synthase-like_b-brl"/>
</dbReference>
<dbReference type="PANTHER" id="PTHR47354:SF5">
    <property type="entry name" value="PROTEIN RFBI"/>
    <property type="match status" value="1"/>
</dbReference>
<reference evidence="6" key="1">
    <citation type="journal article" date="2019" name="Int. J. Syst. Evol. Microbiol.">
        <title>The Global Catalogue of Microorganisms (GCM) 10K type strain sequencing project: providing services to taxonomists for standard genome sequencing and annotation.</title>
        <authorList>
            <consortium name="The Broad Institute Genomics Platform"/>
            <consortium name="The Broad Institute Genome Sequencing Center for Infectious Disease"/>
            <person name="Wu L."/>
            <person name="Ma J."/>
        </authorList>
    </citation>
    <scope>NUCLEOTIDE SEQUENCE [LARGE SCALE GENOMIC DNA]</scope>
    <source>
        <strain evidence="6">CGMCC 4.7035</strain>
    </source>
</reference>
<keyword evidence="2" id="KW-0408">Iron</keyword>
<dbReference type="InterPro" id="IPR008333">
    <property type="entry name" value="Cbr1-like_FAD-bd_dom"/>
</dbReference>
<dbReference type="PANTHER" id="PTHR47354">
    <property type="entry name" value="NADH OXIDOREDUCTASE HCR"/>
    <property type="match status" value="1"/>
</dbReference>
<dbReference type="InterPro" id="IPR050415">
    <property type="entry name" value="MRET"/>
</dbReference>
<evidence type="ECO:0000256" key="2">
    <source>
        <dbReference type="ARBA" id="ARBA00022714"/>
    </source>
</evidence>
<evidence type="ECO:0000256" key="1">
    <source>
        <dbReference type="ARBA" id="ARBA00001974"/>
    </source>
</evidence>
<dbReference type="Gene3D" id="3.40.50.80">
    <property type="entry name" value="Nucleotide-binding domain of ferredoxin-NADP reductase (FNR) module"/>
    <property type="match status" value="1"/>
</dbReference>
<dbReference type="SUPFAM" id="SSF52343">
    <property type="entry name" value="Ferredoxin reductase-like, C-terminal NADP-linked domain"/>
    <property type="match status" value="1"/>
</dbReference>